<keyword evidence="5 8" id="KW-0862">Zinc</keyword>
<keyword evidence="4 8" id="KW-0378">Hydrolase</keyword>
<dbReference type="InterPro" id="IPR024079">
    <property type="entry name" value="MetalloPept_cat_dom_sf"/>
</dbReference>
<accession>A0A0C2Z388</accession>
<dbReference type="InParanoid" id="A0A0C2Z388"/>
<dbReference type="InterPro" id="IPR045090">
    <property type="entry name" value="Pept_M3A_M3B"/>
</dbReference>
<evidence type="ECO:0000256" key="9">
    <source>
        <dbReference type="SAM" id="Coils"/>
    </source>
</evidence>
<keyword evidence="6 8" id="KW-0482">Metalloprotease</keyword>
<dbReference type="AlphaFoldDB" id="A0A0C2Z388"/>
<dbReference type="Gene3D" id="3.40.390.10">
    <property type="entry name" value="Collagenase (Catalytic Domain)"/>
    <property type="match status" value="1"/>
</dbReference>
<dbReference type="GO" id="GO:0046872">
    <property type="term" value="F:metal ion binding"/>
    <property type="evidence" value="ECO:0007669"/>
    <property type="project" value="UniProtKB-UniRule"/>
</dbReference>
<evidence type="ECO:0000256" key="5">
    <source>
        <dbReference type="ARBA" id="ARBA00022833"/>
    </source>
</evidence>
<dbReference type="FunFam" id="3.40.390.10:FF:000006">
    <property type="entry name" value="Thimet oligopeptidase 1"/>
    <property type="match status" value="1"/>
</dbReference>
<proteinExistence type="inferred from homology"/>
<dbReference type="GO" id="GO:0004222">
    <property type="term" value="F:metalloendopeptidase activity"/>
    <property type="evidence" value="ECO:0007669"/>
    <property type="project" value="InterPro"/>
</dbReference>
<reference evidence="12" key="2">
    <citation type="submission" date="2015-01" db="EMBL/GenBank/DDBJ databases">
        <title>Evolutionary Origins and Diversification of the Mycorrhizal Mutualists.</title>
        <authorList>
            <consortium name="DOE Joint Genome Institute"/>
            <consortium name="Mycorrhizal Genomics Consortium"/>
            <person name="Kohler A."/>
            <person name="Kuo A."/>
            <person name="Nagy L.G."/>
            <person name="Floudas D."/>
            <person name="Copeland A."/>
            <person name="Barry K.W."/>
            <person name="Cichocki N."/>
            <person name="Veneault-Fourrey C."/>
            <person name="LaButti K."/>
            <person name="Lindquist E.A."/>
            <person name="Lipzen A."/>
            <person name="Lundell T."/>
            <person name="Morin E."/>
            <person name="Murat C."/>
            <person name="Riley R."/>
            <person name="Ohm R."/>
            <person name="Sun H."/>
            <person name="Tunlid A."/>
            <person name="Henrissat B."/>
            <person name="Grigoriev I.V."/>
            <person name="Hibbett D.S."/>
            <person name="Martin F."/>
        </authorList>
    </citation>
    <scope>NUCLEOTIDE SEQUENCE [LARGE SCALE GENOMIC DNA]</scope>
    <source>
        <strain evidence="12">Foug A</strain>
    </source>
</reference>
<dbReference type="GO" id="GO:0005758">
    <property type="term" value="C:mitochondrial intermembrane space"/>
    <property type="evidence" value="ECO:0007669"/>
    <property type="project" value="TreeGrafter"/>
</dbReference>
<evidence type="ECO:0000256" key="2">
    <source>
        <dbReference type="ARBA" id="ARBA00022670"/>
    </source>
</evidence>
<comment type="similarity">
    <text evidence="1 8">Belongs to the peptidase M3 family.</text>
</comment>
<keyword evidence="3 8" id="KW-0479">Metal-binding</keyword>
<organism evidence="11 12">
    <name type="scientific">Scleroderma citrinum Foug A</name>
    <dbReference type="NCBI Taxonomy" id="1036808"/>
    <lineage>
        <taxon>Eukaryota</taxon>
        <taxon>Fungi</taxon>
        <taxon>Dikarya</taxon>
        <taxon>Basidiomycota</taxon>
        <taxon>Agaricomycotina</taxon>
        <taxon>Agaricomycetes</taxon>
        <taxon>Agaricomycetidae</taxon>
        <taxon>Boletales</taxon>
        <taxon>Sclerodermatineae</taxon>
        <taxon>Sclerodermataceae</taxon>
        <taxon>Scleroderma</taxon>
    </lineage>
</organism>
<dbReference type="CDD" id="cd06455">
    <property type="entry name" value="M3A_TOP"/>
    <property type="match status" value="1"/>
</dbReference>
<dbReference type="GO" id="GO:0006508">
    <property type="term" value="P:proteolysis"/>
    <property type="evidence" value="ECO:0007669"/>
    <property type="project" value="UniProtKB-KW"/>
</dbReference>
<dbReference type="HOGENOM" id="CLU_001805_1_2_1"/>
<dbReference type="PANTHER" id="PTHR11804:SF84">
    <property type="entry name" value="SACCHAROLYSIN"/>
    <property type="match status" value="1"/>
</dbReference>
<dbReference type="SUPFAM" id="SSF55486">
    <property type="entry name" value="Metalloproteases ('zincins'), catalytic domain"/>
    <property type="match status" value="1"/>
</dbReference>
<dbReference type="Gene3D" id="1.10.1370.10">
    <property type="entry name" value="Neurolysin, domain 3"/>
    <property type="match status" value="1"/>
</dbReference>
<gene>
    <name evidence="11" type="ORF">SCLCIDRAFT_1220415</name>
</gene>
<dbReference type="STRING" id="1036808.A0A0C2Z388"/>
<keyword evidence="12" id="KW-1185">Reference proteome</keyword>
<reference evidence="11 12" key="1">
    <citation type="submission" date="2014-04" db="EMBL/GenBank/DDBJ databases">
        <authorList>
            <consortium name="DOE Joint Genome Institute"/>
            <person name="Kuo A."/>
            <person name="Kohler A."/>
            <person name="Nagy L.G."/>
            <person name="Floudas D."/>
            <person name="Copeland A."/>
            <person name="Barry K.W."/>
            <person name="Cichocki N."/>
            <person name="Veneault-Fourrey C."/>
            <person name="LaButti K."/>
            <person name="Lindquist E.A."/>
            <person name="Lipzen A."/>
            <person name="Lundell T."/>
            <person name="Morin E."/>
            <person name="Murat C."/>
            <person name="Sun H."/>
            <person name="Tunlid A."/>
            <person name="Henrissat B."/>
            <person name="Grigoriev I.V."/>
            <person name="Hibbett D.S."/>
            <person name="Martin F."/>
            <person name="Nordberg H.P."/>
            <person name="Cantor M.N."/>
            <person name="Hua S.X."/>
        </authorList>
    </citation>
    <scope>NUCLEOTIDE SEQUENCE [LARGE SCALE GENOMIC DNA]</scope>
    <source>
        <strain evidence="11 12">Foug A</strain>
    </source>
</reference>
<comment type="cofactor">
    <cofactor evidence="8">
        <name>Zn(2+)</name>
        <dbReference type="ChEBI" id="CHEBI:29105"/>
    </cofactor>
    <text evidence="8">Binds 1 zinc ion.</text>
</comment>
<evidence type="ECO:0000256" key="6">
    <source>
        <dbReference type="ARBA" id="ARBA00023049"/>
    </source>
</evidence>
<keyword evidence="2 8" id="KW-0645">Protease</keyword>
<dbReference type="InterPro" id="IPR024080">
    <property type="entry name" value="Neurolysin/TOP_N"/>
</dbReference>
<dbReference type="Proteomes" id="UP000053989">
    <property type="component" value="Unassembled WGS sequence"/>
</dbReference>
<feature type="coiled-coil region" evidence="9">
    <location>
        <begin position="199"/>
        <end position="226"/>
    </location>
</feature>
<evidence type="ECO:0000313" key="11">
    <source>
        <dbReference type="EMBL" id="KIM56383.1"/>
    </source>
</evidence>
<evidence type="ECO:0000256" key="1">
    <source>
        <dbReference type="ARBA" id="ARBA00006040"/>
    </source>
</evidence>
<evidence type="ECO:0000256" key="8">
    <source>
        <dbReference type="RuleBase" id="RU003435"/>
    </source>
</evidence>
<dbReference type="GO" id="GO:0006518">
    <property type="term" value="P:peptide metabolic process"/>
    <property type="evidence" value="ECO:0007669"/>
    <property type="project" value="TreeGrafter"/>
</dbReference>
<sequence length="808" mass="91737">MLSSTLSKASSSSCRTSRLIRLRLRHICALETYSNSEATERTYYSVGHAQEKHGGYIGSVFIDVHPSDNLDTLISPSLLSRRTLSNPLRSPFLPHGRRHIATSVRSNNAEPISYFRLLLDDRENNMASLTPPQSPPRWNHTPEEVIQLTKDAISCNKAVSDEVASLLPTECNFETVLLRLAIADAQFDIAAEPLAFYQNVATSKELRDASTEAEQLQRDFAVEESMRLDVFQAKIAAEKNLHESSAFEKLTKEQQRLVEKMVLDGKRAGLALPQQERESLVALKKELSHITVEFMRNFNEEDGHVTFTSEELEGVPADVISGYTARAEGDKEVYDVTFKTPDIFPVFRFAVNPKTRQIAYDAFDARLAINVPLLERALALRRRIAGILGYKTWADYVTEVKMVKTGDAAQAFVDDLEAKLQPVAVKEREVLLALKKEEHEKRGLPFDGEFYIWDYRYYDRLFVEKTLSLDDSLVKEYFPVSVVVPTILSIYQNLLGVRFVEVTGNKKDVWHPEVQQFAVWEKDAKDEGGFVGYCYLDLFPRAAKYSHAAVWGLLPGYELPSGARHYPLAAMVANLAKPTPDRPALMRHDDVTTFFHEMGHVFHGLLSRTQYSRFHGTAVARDFVEAPSQMLENWCWEPKVLEKMSSHYEKQEPLSSDLIDKIIKSRYVNVGLFYLRQLFFAKFDLKVHTDKEAADYTKLWNEMRERISLVKGGEHLPGQGTFGHIVGGYDAGYYGYTYSLVFAADMYRTVFKQDPLDPRLGKLYRDKILLPGGSRDELVSLEDFLGRPPNSNAFLEELFGSSKPNANL</sequence>
<evidence type="ECO:0000313" key="12">
    <source>
        <dbReference type="Proteomes" id="UP000053989"/>
    </source>
</evidence>
<evidence type="ECO:0000259" key="10">
    <source>
        <dbReference type="Pfam" id="PF01432"/>
    </source>
</evidence>
<comment type="function">
    <text evidence="7">Cleaves proteins, imported into the mitochondrion, to their mature size. While most mitochondrial precursor proteins are processed to the mature form in one step by mitochondrial processing peptidase (MPP), the sequential cleavage by MIP of an octapeptide after initial processing by MPP is a required step for a subgroup of nuclear-encoded precursor proteins destined for the matrix or the inner membrane.</text>
</comment>
<dbReference type="PANTHER" id="PTHR11804">
    <property type="entry name" value="PROTEASE M3 THIMET OLIGOPEPTIDASE-RELATED"/>
    <property type="match status" value="1"/>
</dbReference>
<keyword evidence="9" id="KW-0175">Coiled coil</keyword>
<dbReference type="OrthoDB" id="534666at2759"/>
<dbReference type="Gene3D" id="1.20.1050.40">
    <property type="entry name" value="Endopeptidase. Chain P, domain 1"/>
    <property type="match status" value="1"/>
</dbReference>
<evidence type="ECO:0000256" key="4">
    <source>
        <dbReference type="ARBA" id="ARBA00022801"/>
    </source>
</evidence>
<evidence type="ECO:0000256" key="7">
    <source>
        <dbReference type="ARBA" id="ARBA00025208"/>
    </source>
</evidence>
<name>A0A0C2Z388_9AGAM</name>
<feature type="domain" description="Peptidase M3A/M3B catalytic" evidence="10">
    <location>
        <begin position="352"/>
        <end position="797"/>
    </location>
</feature>
<dbReference type="InterPro" id="IPR001567">
    <property type="entry name" value="Pept_M3A_M3B_dom"/>
</dbReference>
<dbReference type="InterPro" id="IPR024077">
    <property type="entry name" value="Neurolysin/TOP_dom2"/>
</dbReference>
<protein>
    <recommendedName>
        <fullName evidence="10">Peptidase M3A/M3B catalytic domain-containing protein</fullName>
    </recommendedName>
</protein>
<evidence type="ECO:0000256" key="3">
    <source>
        <dbReference type="ARBA" id="ARBA00022723"/>
    </source>
</evidence>
<dbReference type="EMBL" id="KN822118">
    <property type="protein sequence ID" value="KIM56383.1"/>
    <property type="molecule type" value="Genomic_DNA"/>
</dbReference>
<dbReference type="Pfam" id="PF01432">
    <property type="entry name" value="Peptidase_M3"/>
    <property type="match status" value="1"/>
</dbReference>